<keyword evidence="5" id="KW-0131">Cell cycle</keyword>
<dbReference type="AlphaFoldDB" id="A0A1X2GNC5"/>
<protein>
    <submittedName>
        <fullName evidence="7">Uncharacterized protein</fullName>
    </submittedName>
</protein>
<evidence type="ECO:0000256" key="2">
    <source>
        <dbReference type="ARBA" id="ARBA00022705"/>
    </source>
</evidence>
<evidence type="ECO:0000256" key="1">
    <source>
        <dbReference type="ARBA" id="ARBA00004123"/>
    </source>
</evidence>
<dbReference type="GO" id="GO:0007064">
    <property type="term" value="P:mitotic sister chromatid cohesion"/>
    <property type="evidence" value="ECO:0007669"/>
    <property type="project" value="InterPro"/>
</dbReference>
<dbReference type="EMBL" id="MCGT01000007">
    <property type="protein sequence ID" value="ORX58011.1"/>
    <property type="molecule type" value="Genomic_DNA"/>
</dbReference>
<reference evidence="7 8" key="1">
    <citation type="submission" date="2016-07" db="EMBL/GenBank/DDBJ databases">
        <title>Pervasive Adenine N6-methylation of Active Genes in Fungi.</title>
        <authorList>
            <consortium name="DOE Joint Genome Institute"/>
            <person name="Mondo S.J."/>
            <person name="Dannebaum R.O."/>
            <person name="Kuo R.C."/>
            <person name="Labutti K."/>
            <person name="Haridas S."/>
            <person name="Kuo A."/>
            <person name="Salamov A."/>
            <person name="Ahrendt S.R."/>
            <person name="Lipzen A."/>
            <person name="Sullivan W."/>
            <person name="Andreopoulos W.B."/>
            <person name="Clum A."/>
            <person name="Lindquist E."/>
            <person name="Daum C."/>
            <person name="Ramamoorthy G.K."/>
            <person name="Gryganskyi A."/>
            <person name="Culley D."/>
            <person name="Magnuson J.K."/>
            <person name="James T.Y."/>
            <person name="O'Malley M.A."/>
            <person name="Stajich J.E."/>
            <person name="Spatafora J.W."/>
            <person name="Visel A."/>
            <person name="Grigoriev I.V."/>
        </authorList>
    </citation>
    <scope>NUCLEOTIDE SEQUENCE [LARGE SCALE GENOMIC DNA]</scope>
    <source>
        <strain evidence="7 8">NRRL 3301</strain>
    </source>
</reference>
<keyword evidence="4" id="KW-0539">Nucleus</keyword>
<dbReference type="GO" id="GO:0003677">
    <property type="term" value="F:DNA binding"/>
    <property type="evidence" value="ECO:0007669"/>
    <property type="project" value="UniProtKB-KW"/>
</dbReference>
<evidence type="ECO:0000313" key="7">
    <source>
        <dbReference type="EMBL" id="ORX58011.1"/>
    </source>
</evidence>
<keyword evidence="2" id="KW-0235">DNA replication</keyword>
<evidence type="ECO:0000256" key="6">
    <source>
        <dbReference type="ARBA" id="ARBA00038447"/>
    </source>
</evidence>
<evidence type="ECO:0000256" key="3">
    <source>
        <dbReference type="ARBA" id="ARBA00023125"/>
    </source>
</evidence>
<dbReference type="STRING" id="101127.A0A1X2GNC5"/>
<dbReference type="GO" id="GO:0031390">
    <property type="term" value="C:Ctf18 RFC-like complex"/>
    <property type="evidence" value="ECO:0007669"/>
    <property type="project" value="InterPro"/>
</dbReference>
<dbReference type="Proteomes" id="UP000242146">
    <property type="component" value="Unassembled WGS sequence"/>
</dbReference>
<evidence type="ECO:0000256" key="5">
    <source>
        <dbReference type="ARBA" id="ARBA00023306"/>
    </source>
</evidence>
<evidence type="ECO:0000313" key="8">
    <source>
        <dbReference type="Proteomes" id="UP000242146"/>
    </source>
</evidence>
<dbReference type="Pfam" id="PF09696">
    <property type="entry name" value="Ctf8"/>
    <property type="match status" value="1"/>
</dbReference>
<proteinExistence type="inferred from homology"/>
<gene>
    <name evidence="7" type="ORF">DM01DRAFT_1381686</name>
</gene>
<comment type="caution">
    <text evidence="7">The sequence shown here is derived from an EMBL/GenBank/DDBJ whole genome shotgun (WGS) entry which is preliminary data.</text>
</comment>
<accession>A0A1X2GNC5</accession>
<dbReference type="PANTHER" id="PTHR28605:SF1">
    <property type="entry name" value="CHROMOSOME TRANSMISSION FIDELITY FACTOR 8"/>
    <property type="match status" value="1"/>
</dbReference>
<evidence type="ECO:0000256" key="4">
    <source>
        <dbReference type="ARBA" id="ARBA00023242"/>
    </source>
</evidence>
<comment type="similarity">
    <text evidence="6">Belongs to the CTF8 family.</text>
</comment>
<comment type="subcellular location">
    <subcellularLocation>
        <location evidence="1">Nucleus</location>
    </subcellularLocation>
</comment>
<name>A0A1X2GNC5_9FUNG</name>
<organism evidence="7 8">
    <name type="scientific">Hesseltinella vesiculosa</name>
    <dbReference type="NCBI Taxonomy" id="101127"/>
    <lineage>
        <taxon>Eukaryota</taxon>
        <taxon>Fungi</taxon>
        <taxon>Fungi incertae sedis</taxon>
        <taxon>Mucoromycota</taxon>
        <taxon>Mucoromycotina</taxon>
        <taxon>Mucoromycetes</taxon>
        <taxon>Mucorales</taxon>
        <taxon>Cunninghamellaceae</taxon>
        <taxon>Hesseltinella</taxon>
    </lineage>
</organism>
<dbReference type="OrthoDB" id="121932at2759"/>
<dbReference type="GO" id="GO:0006260">
    <property type="term" value="P:DNA replication"/>
    <property type="evidence" value="ECO:0007669"/>
    <property type="project" value="UniProtKB-KW"/>
</dbReference>
<dbReference type="InterPro" id="IPR018607">
    <property type="entry name" value="Ctf8"/>
</dbReference>
<dbReference type="PANTHER" id="PTHR28605">
    <property type="entry name" value="CTF8, CHROMOSOME TRANSMISSION FIDELITY FACTOR 8 HOMOLOG (S. CEREVISIAE)"/>
    <property type="match status" value="1"/>
</dbReference>
<keyword evidence="3" id="KW-0238">DNA-binding</keyword>
<sequence length="140" mass="15521">MVQAIIHALPSSTHRQELVLLEFQGSFHAADDDDQTSSLQGLDIGQIDFQQVLFSSVLPKDKAILSTGHHRIEGVRKKLLKPLAVITKRSTSASLAMDLDDIQPTVEYNVTTLIKEKYVFSLRPRLVVKESLRGLTKIGG</sequence>
<keyword evidence="8" id="KW-1185">Reference proteome</keyword>